<name>A0A919VZS0_9ACTN</name>
<feature type="transmembrane region" description="Helical" evidence="1">
    <location>
        <begin position="62"/>
        <end position="83"/>
    </location>
</feature>
<gene>
    <name evidence="2" type="ORF">Aau02nite_63180</name>
</gene>
<organism evidence="2 3">
    <name type="scientific">Actinoplanes auranticolor</name>
    <dbReference type="NCBI Taxonomy" id="47988"/>
    <lineage>
        <taxon>Bacteria</taxon>
        <taxon>Bacillati</taxon>
        <taxon>Actinomycetota</taxon>
        <taxon>Actinomycetes</taxon>
        <taxon>Micromonosporales</taxon>
        <taxon>Micromonosporaceae</taxon>
        <taxon>Actinoplanes</taxon>
    </lineage>
</organism>
<keyword evidence="1" id="KW-0812">Transmembrane</keyword>
<evidence type="ECO:0000256" key="1">
    <source>
        <dbReference type="SAM" id="Phobius"/>
    </source>
</evidence>
<keyword evidence="3" id="KW-1185">Reference proteome</keyword>
<proteinExistence type="predicted"/>
<keyword evidence="1" id="KW-1133">Transmembrane helix</keyword>
<feature type="transmembrane region" description="Helical" evidence="1">
    <location>
        <begin position="20"/>
        <end position="41"/>
    </location>
</feature>
<sequence>MADDEQRWEPGHAPRMWPFWMASSVAVLASALVLATAFFWLDHSLIPPAAAGTSSADRTLNVFKSAVALATFAGAVLAGVYAYRKQKLTEGDAKRADAEQLLSRFGKASEQLGHESPAVRLAGVHAMSSLADDWVQQRQLCIDVLTVYLQVPYEADPDKRDYLHGEMIVRRTIVRLIRDHLRPGFSRVSWQGMNFRFEDAIFYGGDLTGAHFVSGKVSFHRARFREGNFYLSDAVFSGARIWFTEATVEGGRVSFANAKMTGGLLDFTGASVTSGEVVLKGFDHQGGELVAGSPAALFEEAKSAPQQ</sequence>
<evidence type="ECO:0000313" key="3">
    <source>
        <dbReference type="Proteomes" id="UP000681340"/>
    </source>
</evidence>
<reference evidence="2" key="1">
    <citation type="submission" date="2021-03" db="EMBL/GenBank/DDBJ databases">
        <title>Whole genome shotgun sequence of Actinoplanes auranticolor NBRC 12245.</title>
        <authorList>
            <person name="Komaki H."/>
            <person name="Tamura T."/>
        </authorList>
    </citation>
    <scope>NUCLEOTIDE SEQUENCE</scope>
    <source>
        <strain evidence="2">NBRC 12245</strain>
    </source>
</reference>
<dbReference type="Gene3D" id="2.160.20.80">
    <property type="entry name" value="E3 ubiquitin-protein ligase SopA"/>
    <property type="match status" value="1"/>
</dbReference>
<evidence type="ECO:0000313" key="2">
    <source>
        <dbReference type="EMBL" id="GIM74893.1"/>
    </source>
</evidence>
<evidence type="ECO:0008006" key="4">
    <source>
        <dbReference type="Google" id="ProtNLM"/>
    </source>
</evidence>
<comment type="caution">
    <text evidence="2">The sequence shown here is derived from an EMBL/GenBank/DDBJ whole genome shotgun (WGS) entry which is preliminary data.</text>
</comment>
<protein>
    <recommendedName>
        <fullName evidence="4">Pentapeptide repeat protein</fullName>
    </recommendedName>
</protein>
<dbReference type="RefSeq" id="WP_212992212.1">
    <property type="nucleotide sequence ID" value="NZ_BAABEA010000004.1"/>
</dbReference>
<keyword evidence="1" id="KW-0472">Membrane</keyword>
<dbReference type="Proteomes" id="UP000681340">
    <property type="component" value="Unassembled WGS sequence"/>
</dbReference>
<accession>A0A919VZS0</accession>
<dbReference type="AlphaFoldDB" id="A0A919VZS0"/>
<dbReference type="EMBL" id="BOQL01000053">
    <property type="protein sequence ID" value="GIM74893.1"/>
    <property type="molecule type" value="Genomic_DNA"/>
</dbReference>